<feature type="domain" description="HAMP" evidence="14">
    <location>
        <begin position="198"/>
        <end position="249"/>
    </location>
</feature>
<keyword evidence="4" id="KW-0597">Phosphoprotein</keyword>
<dbReference type="SMART" id="SM00388">
    <property type="entry name" value="HisKA"/>
    <property type="match status" value="1"/>
</dbReference>
<dbReference type="GO" id="GO:0005886">
    <property type="term" value="C:plasma membrane"/>
    <property type="evidence" value="ECO:0007669"/>
    <property type="project" value="TreeGrafter"/>
</dbReference>
<keyword evidence="9" id="KW-0067">ATP-binding</keyword>
<dbReference type="SUPFAM" id="SSF55874">
    <property type="entry name" value="ATPase domain of HSP90 chaperone/DNA topoisomerase II/histidine kinase"/>
    <property type="match status" value="1"/>
</dbReference>
<evidence type="ECO:0000259" key="13">
    <source>
        <dbReference type="PROSITE" id="PS50109"/>
    </source>
</evidence>
<proteinExistence type="predicted"/>
<evidence type="ECO:0000256" key="2">
    <source>
        <dbReference type="ARBA" id="ARBA00004141"/>
    </source>
</evidence>
<dbReference type="EC" id="2.7.13.3" evidence="3"/>
<dbReference type="CDD" id="cd00082">
    <property type="entry name" value="HisKA"/>
    <property type="match status" value="1"/>
</dbReference>
<dbReference type="Pfam" id="PF02518">
    <property type="entry name" value="HATPase_c"/>
    <property type="match status" value="1"/>
</dbReference>
<dbReference type="InterPro" id="IPR003594">
    <property type="entry name" value="HATPase_dom"/>
</dbReference>
<dbReference type="InterPro" id="IPR050428">
    <property type="entry name" value="TCS_sensor_his_kinase"/>
</dbReference>
<reference evidence="15 16" key="1">
    <citation type="submission" date="2019-08" db="EMBL/GenBank/DDBJ databases">
        <title>Bioinformatics analysis of the strain L3 and L5.</title>
        <authorList>
            <person name="Li X."/>
        </authorList>
    </citation>
    <scope>NUCLEOTIDE SEQUENCE [LARGE SCALE GENOMIC DNA]</scope>
    <source>
        <strain evidence="15 16">L3</strain>
    </source>
</reference>
<keyword evidence="10 12" id="KW-1133">Transmembrane helix</keyword>
<evidence type="ECO:0000256" key="12">
    <source>
        <dbReference type="SAM" id="Phobius"/>
    </source>
</evidence>
<evidence type="ECO:0000256" key="3">
    <source>
        <dbReference type="ARBA" id="ARBA00012438"/>
    </source>
</evidence>
<evidence type="ECO:0000256" key="8">
    <source>
        <dbReference type="ARBA" id="ARBA00022777"/>
    </source>
</evidence>
<evidence type="ECO:0000313" key="15">
    <source>
        <dbReference type="EMBL" id="KAA0016954.1"/>
    </source>
</evidence>
<feature type="transmembrane region" description="Helical" evidence="12">
    <location>
        <begin position="7"/>
        <end position="30"/>
    </location>
</feature>
<dbReference type="GO" id="GO:0005524">
    <property type="term" value="F:ATP binding"/>
    <property type="evidence" value="ECO:0007669"/>
    <property type="project" value="UniProtKB-KW"/>
</dbReference>
<keyword evidence="6 12" id="KW-0812">Transmembrane</keyword>
<evidence type="ECO:0000256" key="10">
    <source>
        <dbReference type="ARBA" id="ARBA00022989"/>
    </source>
</evidence>
<accession>A0A640WA89</accession>
<name>A0A640WA89_9GAMM</name>
<sequence>MTSIRRYLNFTLAGVLVLVMALAVTAAYLITRHEMEEIFDAQLSLQARVVSGLVDIDTTPQTYAAIAEQLSQPGHFARWYGQTGSLIDKIGNPKRYIHEEGMLSLGFWDAEHRPILMGPRWHGEDAFPAPSDAGYRWQRFDGHRWRVFSMPIEGGRWLSVGLREAFQDELSNKVALGNFVPLLLALPILIWLIARLIRRGLAPIGHLSRQVQTRDEKDLSPIRVAVPRELQTLRGALNDFIERLGQTLERERRFTADAAHELRTPLAAMKIHLDNARFGEPSALDKAYSGIERLQRVVEQLLLLARLDIHQERPAPEPVSLPALVMDLAADLWPLAESQQQELEIVEDDPVSVTGNATELGILIRNLMDNALRYTPSGGRVVVTMGIEEQRPWLRIADSGPGIPESMLEAVTQRFQRASDQRISGSGLGLSIAVELAERQRVRMSLANRDGGGLAVRLDWLDVVA</sequence>
<dbReference type="GO" id="GO:0000155">
    <property type="term" value="F:phosphorelay sensor kinase activity"/>
    <property type="evidence" value="ECO:0007669"/>
    <property type="project" value="InterPro"/>
</dbReference>
<evidence type="ECO:0000313" key="16">
    <source>
        <dbReference type="Proteomes" id="UP000466024"/>
    </source>
</evidence>
<dbReference type="PANTHER" id="PTHR45436">
    <property type="entry name" value="SENSOR HISTIDINE KINASE YKOH"/>
    <property type="match status" value="1"/>
</dbReference>
<dbReference type="AlphaFoldDB" id="A0A640WA89"/>
<evidence type="ECO:0000256" key="11">
    <source>
        <dbReference type="ARBA" id="ARBA00023012"/>
    </source>
</evidence>
<dbReference type="PROSITE" id="PS50885">
    <property type="entry name" value="HAMP"/>
    <property type="match status" value="1"/>
</dbReference>
<dbReference type="SUPFAM" id="SSF47384">
    <property type="entry name" value="Homodimeric domain of signal transducing histidine kinase"/>
    <property type="match status" value="1"/>
</dbReference>
<dbReference type="Pfam" id="PF00512">
    <property type="entry name" value="HisKA"/>
    <property type="match status" value="1"/>
</dbReference>
<dbReference type="RefSeq" id="WP_149436365.1">
    <property type="nucleotide sequence ID" value="NZ_VTPX01000009.1"/>
</dbReference>
<evidence type="ECO:0000256" key="6">
    <source>
        <dbReference type="ARBA" id="ARBA00022692"/>
    </source>
</evidence>
<dbReference type="SMART" id="SM00387">
    <property type="entry name" value="HATPase_c"/>
    <property type="match status" value="1"/>
</dbReference>
<dbReference type="InterPro" id="IPR005467">
    <property type="entry name" value="His_kinase_dom"/>
</dbReference>
<evidence type="ECO:0000256" key="7">
    <source>
        <dbReference type="ARBA" id="ARBA00022741"/>
    </source>
</evidence>
<keyword evidence="8" id="KW-0418">Kinase</keyword>
<dbReference type="InterPro" id="IPR036097">
    <property type="entry name" value="HisK_dim/P_sf"/>
</dbReference>
<gene>
    <name evidence="15" type="ORF">F0A16_15770</name>
</gene>
<evidence type="ECO:0000256" key="1">
    <source>
        <dbReference type="ARBA" id="ARBA00000085"/>
    </source>
</evidence>
<dbReference type="CDD" id="cd00075">
    <property type="entry name" value="HATPase"/>
    <property type="match status" value="1"/>
</dbReference>
<keyword evidence="5" id="KW-0808">Transferase</keyword>
<dbReference type="InterPro" id="IPR003661">
    <property type="entry name" value="HisK_dim/P_dom"/>
</dbReference>
<dbReference type="Gene3D" id="1.10.287.130">
    <property type="match status" value="1"/>
</dbReference>
<keyword evidence="7" id="KW-0547">Nucleotide-binding</keyword>
<feature type="domain" description="Histidine kinase" evidence="13">
    <location>
        <begin position="257"/>
        <end position="458"/>
    </location>
</feature>
<keyword evidence="16" id="KW-1185">Reference proteome</keyword>
<comment type="subcellular location">
    <subcellularLocation>
        <location evidence="2">Membrane</location>
        <topology evidence="2">Multi-pass membrane protein</topology>
    </subcellularLocation>
</comment>
<dbReference type="Proteomes" id="UP000466024">
    <property type="component" value="Unassembled WGS sequence"/>
</dbReference>
<evidence type="ECO:0000256" key="9">
    <source>
        <dbReference type="ARBA" id="ARBA00022840"/>
    </source>
</evidence>
<comment type="caution">
    <text evidence="15">The sequence shown here is derived from an EMBL/GenBank/DDBJ whole genome shotgun (WGS) entry which is preliminary data.</text>
</comment>
<dbReference type="PROSITE" id="PS50109">
    <property type="entry name" value="HIS_KIN"/>
    <property type="match status" value="1"/>
</dbReference>
<protein>
    <recommendedName>
        <fullName evidence="3">histidine kinase</fullName>
        <ecNumber evidence="3">2.7.13.3</ecNumber>
    </recommendedName>
</protein>
<keyword evidence="11" id="KW-0902">Two-component regulatory system</keyword>
<dbReference type="InterPro" id="IPR003660">
    <property type="entry name" value="HAMP_dom"/>
</dbReference>
<evidence type="ECO:0000259" key="14">
    <source>
        <dbReference type="PROSITE" id="PS50885"/>
    </source>
</evidence>
<comment type="catalytic activity">
    <reaction evidence="1">
        <text>ATP + protein L-histidine = ADP + protein N-phospho-L-histidine.</text>
        <dbReference type="EC" id="2.7.13.3"/>
    </reaction>
</comment>
<evidence type="ECO:0000256" key="5">
    <source>
        <dbReference type="ARBA" id="ARBA00022679"/>
    </source>
</evidence>
<dbReference type="InterPro" id="IPR036890">
    <property type="entry name" value="HATPase_C_sf"/>
</dbReference>
<organism evidence="15 16">
    <name type="scientific">Salinicola corii</name>
    <dbReference type="NCBI Taxonomy" id="2606937"/>
    <lineage>
        <taxon>Bacteria</taxon>
        <taxon>Pseudomonadati</taxon>
        <taxon>Pseudomonadota</taxon>
        <taxon>Gammaproteobacteria</taxon>
        <taxon>Oceanospirillales</taxon>
        <taxon>Halomonadaceae</taxon>
        <taxon>Salinicola</taxon>
    </lineage>
</organism>
<dbReference type="PANTHER" id="PTHR45436:SF14">
    <property type="entry name" value="SENSOR PROTEIN QSEC"/>
    <property type="match status" value="1"/>
</dbReference>
<dbReference type="EMBL" id="VTPX01000009">
    <property type="protein sequence ID" value="KAA0016954.1"/>
    <property type="molecule type" value="Genomic_DNA"/>
</dbReference>
<keyword evidence="12" id="KW-0472">Membrane</keyword>
<dbReference type="Gene3D" id="3.30.565.10">
    <property type="entry name" value="Histidine kinase-like ATPase, C-terminal domain"/>
    <property type="match status" value="1"/>
</dbReference>
<evidence type="ECO:0000256" key="4">
    <source>
        <dbReference type="ARBA" id="ARBA00022553"/>
    </source>
</evidence>